<feature type="region of interest" description="Disordered" evidence="8">
    <location>
        <begin position="584"/>
        <end position="613"/>
    </location>
</feature>
<dbReference type="SMART" id="SM00305">
    <property type="entry name" value="HintC"/>
    <property type="match status" value="1"/>
</dbReference>
<dbReference type="InterPro" id="IPR030934">
    <property type="entry name" value="Intein_C"/>
</dbReference>
<dbReference type="InterPro" id="IPR050750">
    <property type="entry name" value="C5-MTase"/>
</dbReference>
<evidence type="ECO:0000256" key="5">
    <source>
        <dbReference type="ARBA" id="ARBA00022747"/>
    </source>
</evidence>
<dbReference type="SUPFAM" id="SSF53335">
    <property type="entry name" value="S-adenosyl-L-methionine-dependent methyltransferases"/>
    <property type="match status" value="3"/>
</dbReference>
<dbReference type="GO" id="GO:0032259">
    <property type="term" value="P:methylation"/>
    <property type="evidence" value="ECO:0007669"/>
    <property type="project" value="UniProtKB-KW"/>
</dbReference>
<evidence type="ECO:0000256" key="3">
    <source>
        <dbReference type="ARBA" id="ARBA00022679"/>
    </source>
</evidence>
<dbReference type="EMBL" id="DVHM01000178">
    <property type="protein sequence ID" value="HIR71657.1"/>
    <property type="molecule type" value="Genomic_DNA"/>
</dbReference>
<dbReference type="EC" id="2.1.1.37" evidence="1"/>
<dbReference type="Gene3D" id="2.170.16.10">
    <property type="entry name" value="Hedgehog/Intein (Hint) domain"/>
    <property type="match status" value="1"/>
</dbReference>
<dbReference type="InterPro" id="IPR006141">
    <property type="entry name" value="Intein_N"/>
</dbReference>
<name>A0A9D1JBN7_9FIRM</name>
<dbReference type="Gene3D" id="3.90.120.10">
    <property type="entry name" value="DNA Methylase, subunit A, domain 2"/>
    <property type="match status" value="1"/>
</dbReference>
<dbReference type="NCBIfam" id="TIGR01443">
    <property type="entry name" value="intein_Cterm"/>
    <property type="match status" value="1"/>
</dbReference>
<comment type="caution">
    <text evidence="10">The sequence shown here is derived from an EMBL/GenBank/DDBJ whole genome shotgun (WGS) entry which is preliminary data.</text>
</comment>
<dbReference type="GO" id="GO:0003886">
    <property type="term" value="F:DNA (cytosine-5-)-methyltransferase activity"/>
    <property type="evidence" value="ECO:0007669"/>
    <property type="project" value="UniProtKB-EC"/>
</dbReference>
<gene>
    <name evidence="10" type="ORF">IAA55_10320</name>
</gene>
<evidence type="ECO:0000256" key="7">
    <source>
        <dbReference type="ARBA" id="ARBA00023000"/>
    </source>
</evidence>
<dbReference type="SUPFAM" id="SSF55608">
    <property type="entry name" value="Homing endonucleases"/>
    <property type="match status" value="1"/>
</dbReference>
<keyword evidence="5" id="KW-0680">Restriction system</keyword>
<proteinExistence type="predicted"/>
<dbReference type="PROSITE" id="PS50818">
    <property type="entry name" value="INTEIN_C_TER"/>
    <property type="match status" value="1"/>
</dbReference>
<evidence type="ECO:0000256" key="4">
    <source>
        <dbReference type="ARBA" id="ARBA00022691"/>
    </source>
</evidence>
<keyword evidence="2 10" id="KW-0489">Methyltransferase</keyword>
<dbReference type="AlphaFoldDB" id="A0A9D1JBN7"/>
<keyword evidence="6" id="KW-0068">Autocatalytic cleavage</keyword>
<evidence type="ECO:0000313" key="11">
    <source>
        <dbReference type="Proteomes" id="UP000823912"/>
    </source>
</evidence>
<dbReference type="GO" id="GO:0016539">
    <property type="term" value="P:intein-mediated protein splicing"/>
    <property type="evidence" value="ECO:0007669"/>
    <property type="project" value="InterPro"/>
</dbReference>
<dbReference type="Gene3D" id="3.40.50.150">
    <property type="entry name" value="Vaccinia Virus protein VP39"/>
    <property type="match status" value="2"/>
</dbReference>
<dbReference type="PANTHER" id="PTHR46098:SF1">
    <property type="entry name" value="TRNA (CYTOSINE(38)-C(5))-METHYLTRANSFERASE"/>
    <property type="match status" value="1"/>
</dbReference>
<evidence type="ECO:0000256" key="8">
    <source>
        <dbReference type="SAM" id="MobiDB-lite"/>
    </source>
</evidence>
<dbReference type="InterPro" id="IPR029063">
    <property type="entry name" value="SAM-dependent_MTases_sf"/>
</dbReference>
<sequence length="1069" mass="118261">MESRETNQREPLTLGSLFDGSGGFPLAGILAGVEPVWASEIEPFAIRVTTKRLSEMQHYGDVSALNGAEVEPVDIITFGSPCFPEGTLVLTDKGYLEIESIRPGMKVLTHQGRWRRVTAAGSKIGATVILKGNHYGLECTPNHPIYSARMKRYYPQLGNGKRGNIRFVSQEKEWTAAKDMDGRLWAVPNSFEPLRIPRPCHDGNRQLKEMPPFNEDFFYLVGRWIGDGWVQDGQRCGRPEGQCNGRIVICAGYEKEERLKEAVELITDHYCVERCRTAVKYALNSLLLCEWLKENFGKYAHGKKIPAWAFSMPESWRRAMLQGVLDSDGHQCSETRFRITTVSRHLVHGLRLLGESLGYSTTVYHAEMPDICVIEGRTVNQRDQYCVQLVIPSKRSRLTDGPHSWYRVRRVIPTRQTKLVYNLTVEEDNSYVAEGIVVHNCQDLSIAGKRSGLDGSRSGLFFEAVRIVKEMREKTHGEKPRFIVWENVPGAFSSNKGEDFKAVLEEVIRIKEPQAPPLPPPEKGRWPCADCYLGDGWSVAYRVLDAQYWGVPQRRARIFLVADFAGGRAPEVLFKSEGVSGYTPQGFRQGQGAAGDPEESPGAAGGTDEGYRGRVILNDQGGSRMDVSEDVVSTLRAEAHHPPVLLDGPPGAAGFCTEHSANARGIGYEEETSPTLRAGVVPAAIALDYHPADSRIGIGEPEKIQTLTSRMGTGGNNVPLVMDGKAHQELPPQTLKIRSGCEGGGKGAQVQVEKSATLGCNNDQTVFIPYCKGTRPHSKREGQSWKEADVANTLNTFDLSESRCNELAVKAYGICSKASHSMLSDNPHSGFYEAKTSRTLDQNGGRPDCSQGGIAVVAFAQNQRDEVRDLKNVSGALAAEPGTKQQTYVLQGSMIGRADKNGPQGDGVNEEVSFTLDTSDRHAVAYPVYCASKSSFFTMAEEEMASTLVASDYKDPPIINENEPYYIVRRLTPTECARLQGFPDWWCSDLGTEDPTDEEIRFWADVFETHRKVVTGTKKSKTEKQIRKWLKDPHSDSAEYRLWGNGIALPCAYFVLSGIVWAAGLAETT</sequence>
<dbReference type="InterPro" id="IPR001525">
    <property type="entry name" value="C5_MeTfrase"/>
</dbReference>
<dbReference type="GO" id="GO:0009307">
    <property type="term" value="P:DNA restriction-modification system"/>
    <property type="evidence" value="ECO:0007669"/>
    <property type="project" value="UniProtKB-KW"/>
</dbReference>
<organism evidence="10 11">
    <name type="scientific">Candidatus Pullilachnospira gallistercoris</name>
    <dbReference type="NCBI Taxonomy" id="2840911"/>
    <lineage>
        <taxon>Bacteria</taxon>
        <taxon>Bacillati</taxon>
        <taxon>Bacillota</taxon>
        <taxon>Clostridia</taxon>
        <taxon>Lachnospirales</taxon>
        <taxon>Lachnospiraceae</taxon>
        <taxon>Lachnospiraceae incertae sedis</taxon>
        <taxon>Candidatus Pullilachnospira</taxon>
    </lineage>
</organism>
<dbReference type="InterPro" id="IPR036844">
    <property type="entry name" value="Hint_dom_sf"/>
</dbReference>
<dbReference type="Proteomes" id="UP000823912">
    <property type="component" value="Unassembled WGS sequence"/>
</dbReference>
<feature type="domain" description="DOD-type homing endonuclease" evidence="9">
    <location>
        <begin position="220"/>
        <end position="359"/>
    </location>
</feature>
<keyword evidence="3" id="KW-0808">Transferase</keyword>
<dbReference type="InterPro" id="IPR004042">
    <property type="entry name" value="Intein_endonuc_central"/>
</dbReference>
<dbReference type="InterPro" id="IPR006142">
    <property type="entry name" value="INTEIN"/>
</dbReference>
<dbReference type="PROSITE" id="PS50819">
    <property type="entry name" value="INTEIN_ENDONUCLEASE"/>
    <property type="match status" value="1"/>
</dbReference>
<keyword evidence="7" id="KW-0651">Protein splicing</keyword>
<dbReference type="InterPro" id="IPR003586">
    <property type="entry name" value="Hint_dom_C"/>
</dbReference>
<dbReference type="InterPro" id="IPR027434">
    <property type="entry name" value="Homing_endonucl"/>
</dbReference>
<accession>A0A9D1JBN7</accession>
<dbReference type="PANTHER" id="PTHR46098">
    <property type="entry name" value="TRNA (CYTOSINE(38)-C(5))-METHYLTRANSFERASE"/>
    <property type="match status" value="1"/>
</dbReference>
<dbReference type="PROSITE" id="PS50817">
    <property type="entry name" value="INTEIN_N_TER"/>
    <property type="match status" value="1"/>
</dbReference>
<dbReference type="Pfam" id="PF00145">
    <property type="entry name" value="DNA_methylase"/>
    <property type="match status" value="3"/>
</dbReference>
<dbReference type="PRINTS" id="PR00379">
    <property type="entry name" value="INTEIN"/>
</dbReference>
<dbReference type="CDD" id="cd00081">
    <property type="entry name" value="Hint"/>
    <property type="match status" value="1"/>
</dbReference>
<reference evidence="10" key="1">
    <citation type="submission" date="2020-10" db="EMBL/GenBank/DDBJ databases">
        <authorList>
            <person name="Gilroy R."/>
        </authorList>
    </citation>
    <scope>NUCLEOTIDE SEQUENCE</scope>
    <source>
        <strain evidence="10">ChiSjej5B23-6657</strain>
    </source>
</reference>
<evidence type="ECO:0000256" key="1">
    <source>
        <dbReference type="ARBA" id="ARBA00011975"/>
    </source>
</evidence>
<evidence type="ECO:0000259" key="9">
    <source>
        <dbReference type="PROSITE" id="PS50819"/>
    </source>
</evidence>
<evidence type="ECO:0000256" key="6">
    <source>
        <dbReference type="ARBA" id="ARBA00022813"/>
    </source>
</evidence>
<keyword evidence="4" id="KW-0949">S-adenosyl-L-methionine</keyword>
<evidence type="ECO:0000256" key="2">
    <source>
        <dbReference type="ARBA" id="ARBA00022603"/>
    </source>
</evidence>
<protein>
    <recommendedName>
        <fullName evidence="1">DNA (cytosine-5-)-methyltransferase</fullName>
        <ecNumber evidence="1">2.1.1.37</ecNumber>
    </recommendedName>
</protein>
<dbReference type="Gene3D" id="3.10.28.10">
    <property type="entry name" value="Homing endonucleases"/>
    <property type="match status" value="1"/>
</dbReference>
<evidence type="ECO:0000313" key="10">
    <source>
        <dbReference type="EMBL" id="HIR71657.1"/>
    </source>
</evidence>
<dbReference type="GO" id="GO:0004519">
    <property type="term" value="F:endonuclease activity"/>
    <property type="evidence" value="ECO:0007669"/>
    <property type="project" value="InterPro"/>
</dbReference>
<dbReference type="SUPFAM" id="SSF51294">
    <property type="entry name" value="Hedgehog/intein (Hint) domain"/>
    <property type="match status" value="1"/>
</dbReference>
<reference evidence="10" key="2">
    <citation type="journal article" date="2021" name="PeerJ">
        <title>Extensive microbial diversity within the chicken gut microbiome revealed by metagenomics and culture.</title>
        <authorList>
            <person name="Gilroy R."/>
            <person name="Ravi A."/>
            <person name="Getino M."/>
            <person name="Pursley I."/>
            <person name="Horton D.L."/>
            <person name="Alikhan N.F."/>
            <person name="Baker D."/>
            <person name="Gharbi K."/>
            <person name="Hall N."/>
            <person name="Watson M."/>
            <person name="Adriaenssens E.M."/>
            <person name="Foster-Nyarko E."/>
            <person name="Jarju S."/>
            <person name="Secka A."/>
            <person name="Antonio M."/>
            <person name="Oren A."/>
            <person name="Chaudhuri R.R."/>
            <person name="La Ragione R."/>
            <person name="Hildebrand F."/>
            <person name="Pallen M.J."/>
        </authorList>
    </citation>
    <scope>NUCLEOTIDE SEQUENCE</scope>
    <source>
        <strain evidence="10">ChiSjej5B23-6657</strain>
    </source>
</reference>